<comment type="similarity">
    <text evidence="1">Belongs to the TolB family.</text>
</comment>
<dbReference type="SUPFAM" id="SSF82171">
    <property type="entry name" value="DPP6 N-terminal domain-like"/>
    <property type="match status" value="1"/>
</dbReference>
<gene>
    <name evidence="3" type="ORF">METZ01_LOCUS124502</name>
</gene>
<protein>
    <recommendedName>
        <fullName evidence="4">Dipeptidylpeptidase IV N-terminal domain-containing protein</fullName>
    </recommendedName>
</protein>
<organism evidence="3">
    <name type="scientific">marine metagenome</name>
    <dbReference type="NCBI Taxonomy" id="408172"/>
    <lineage>
        <taxon>unclassified sequences</taxon>
        <taxon>metagenomes</taxon>
        <taxon>ecological metagenomes</taxon>
    </lineage>
</organism>
<dbReference type="InterPro" id="IPR011659">
    <property type="entry name" value="WD40"/>
</dbReference>
<feature type="transmembrane region" description="Helical" evidence="2">
    <location>
        <begin position="6"/>
        <end position="23"/>
    </location>
</feature>
<dbReference type="Gene3D" id="2.120.10.30">
    <property type="entry name" value="TolB, C-terminal domain"/>
    <property type="match status" value="3"/>
</dbReference>
<dbReference type="PANTHER" id="PTHR36842">
    <property type="entry name" value="PROTEIN TOLB HOMOLOG"/>
    <property type="match status" value="1"/>
</dbReference>
<evidence type="ECO:0000256" key="2">
    <source>
        <dbReference type="SAM" id="Phobius"/>
    </source>
</evidence>
<evidence type="ECO:0008006" key="4">
    <source>
        <dbReference type="Google" id="ProtNLM"/>
    </source>
</evidence>
<accession>A0A381Y3Q5</accession>
<dbReference type="EMBL" id="UINC01017320">
    <property type="protein sequence ID" value="SVA71648.1"/>
    <property type="molecule type" value="Genomic_DNA"/>
</dbReference>
<name>A0A381Y3Q5_9ZZZZ</name>
<reference evidence="3" key="1">
    <citation type="submission" date="2018-05" db="EMBL/GenBank/DDBJ databases">
        <authorList>
            <person name="Lanie J.A."/>
            <person name="Ng W.-L."/>
            <person name="Kazmierczak K.M."/>
            <person name="Andrzejewski T.M."/>
            <person name="Davidsen T.M."/>
            <person name="Wayne K.J."/>
            <person name="Tettelin H."/>
            <person name="Glass J.I."/>
            <person name="Rusch D."/>
            <person name="Podicherti R."/>
            <person name="Tsui H.-C.T."/>
            <person name="Winkler M.E."/>
        </authorList>
    </citation>
    <scope>NUCLEOTIDE SEQUENCE</scope>
</reference>
<dbReference type="PANTHER" id="PTHR36842:SF1">
    <property type="entry name" value="PROTEIN TOLB"/>
    <property type="match status" value="1"/>
</dbReference>
<keyword evidence="2" id="KW-1133">Transmembrane helix</keyword>
<evidence type="ECO:0000256" key="1">
    <source>
        <dbReference type="ARBA" id="ARBA00009820"/>
    </source>
</evidence>
<proteinExistence type="inferred from homology"/>
<sequence length="363" mass="41188">MTDNLFGLQAAFVFALVVLIFFFRPVKTDLAYQPVYNDSLIQNGEAHFLHLRQLTFSGENAEAYFSADGKSLIFQSHDGDSLCDQIYIMDIMSRDTEMVSTGGGVTTCSYFEYPDCNKIIYSSTHLGSEDCPPKPDFSRGYIWKLYPDYDIFRASRSGTSLEKLTDSPNYDAEATVAFDGSKIVYTSMATGDLEIWTMNTDGTNKQQLTNRLGYDGGAFFNQDASEIVWRVYHPESQEEITDYQSLLEQNSIRPMALQIWTMRADGSNKKKITDNDSANFGPYYFPNGKRIIFSSNLHDPNGRDFDLYAINTDGTGLERITYFDGFDGFPMFSPDGRYLVFASNRNQAEHGETNLFIVEWKNL</sequence>
<keyword evidence="2" id="KW-0472">Membrane</keyword>
<dbReference type="InterPro" id="IPR011042">
    <property type="entry name" value="6-blade_b-propeller_TolB-like"/>
</dbReference>
<keyword evidence="2" id="KW-0812">Transmembrane</keyword>
<dbReference type="Pfam" id="PF07676">
    <property type="entry name" value="PD40"/>
    <property type="match status" value="4"/>
</dbReference>
<evidence type="ECO:0000313" key="3">
    <source>
        <dbReference type="EMBL" id="SVA71648.1"/>
    </source>
</evidence>
<dbReference type="AlphaFoldDB" id="A0A381Y3Q5"/>